<keyword evidence="3 6" id="KW-0812">Transmembrane</keyword>
<keyword evidence="10" id="KW-1185">Reference proteome</keyword>
<evidence type="ECO:0000256" key="1">
    <source>
        <dbReference type="ARBA" id="ARBA00004651"/>
    </source>
</evidence>
<keyword evidence="2 6" id="KW-1003">Cell membrane</keyword>
<dbReference type="Pfam" id="PF10035">
    <property type="entry name" value="DUF2179"/>
    <property type="match status" value="1"/>
</dbReference>
<dbReference type="EMBL" id="FWWT01000016">
    <property type="protein sequence ID" value="SMB89387.1"/>
    <property type="molecule type" value="Genomic_DNA"/>
</dbReference>
<evidence type="ECO:0000313" key="10">
    <source>
        <dbReference type="Proteomes" id="UP000192731"/>
    </source>
</evidence>
<sequence>MFDIQLIIEHNLPKGLENLYNIGVSLMDVFLGLLFIFVARVTDVSLATTRMLMVVKGKKALAASIGFFEVLVYILALNKVMQTLDNPVNLIVYCLGFSVGNIVGISIEDKLAMGYLTAQVITLENPLELSDKLREEGFGVTVTIGQGREGERYILEIMLLRKRMPRLQKIIDNWDKKAFMVVLDARATKGGTAVYKR</sequence>
<dbReference type="PANTHER" id="PTHR40060">
    <property type="entry name" value="UPF0316 PROTEIN YEBE"/>
    <property type="match status" value="1"/>
</dbReference>
<dbReference type="InterPro" id="IPR022930">
    <property type="entry name" value="UPF0316"/>
</dbReference>
<reference evidence="9 10" key="1">
    <citation type="submission" date="2017-04" db="EMBL/GenBank/DDBJ databases">
        <authorList>
            <person name="Afonso C.L."/>
            <person name="Miller P.J."/>
            <person name="Scott M.A."/>
            <person name="Spackman E."/>
            <person name="Goraichik I."/>
            <person name="Dimitrov K.M."/>
            <person name="Suarez D.L."/>
            <person name="Swayne D.E."/>
        </authorList>
    </citation>
    <scope>NUCLEOTIDE SEQUENCE [LARGE SCALE GENOMIC DNA]</scope>
    <source>
        <strain evidence="9 10">DSM 11270</strain>
    </source>
</reference>
<dbReference type="PANTHER" id="PTHR40060:SF1">
    <property type="entry name" value="UPF0316 PROTEIN YEBE"/>
    <property type="match status" value="1"/>
</dbReference>
<evidence type="ECO:0000256" key="5">
    <source>
        <dbReference type="ARBA" id="ARBA00023136"/>
    </source>
</evidence>
<dbReference type="HAMAP" id="MF_01515">
    <property type="entry name" value="UPF0316"/>
    <property type="match status" value="1"/>
</dbReference>
<dbReference type="Proteomes" id="UP000192731">
    <property type="component" value="Unassembled WGS sequence"/>
</dbReference>
<feature type="domain" description="DUF2179" evidence="7">
    <location>
        <begin position="138"/>
        <end position="190"/>
    </location>
</feature>
<evidence type="ECO:0000313" key="9">
    <source>
        <dbReference type="EMBL" id="SMB89387.1"/>
    </source>
</evidence>
<proteinExistence type="inferred from homology"/>
<dbReference type="NCBIfam" id="NF003194">
    <property type="entry name" value="PRK04164.1-5"/>
    <property type="match status" value="1"/>
</dbReference>
<feature type="domain" description="DUF5698" evidence="8">
    <location>
        <begin position="48"/>
        <end position="105"/>
    </location>
</feature>
<keyword evidence="4 6" id="KW-1133">Transmembrane helix</keyword>
<dbReference type="InterPro" id="IPR019264">
    <property type="entry name" value="DUF2179"/>
</dbReference>
<dbReference type="AlphaFoldDB" id="A0A1W1V7H4"/>
<evidence type="ECO:0000259" key="8">
    <source>
        <dbReference type="Pfam" id="PF18955"/>
    </source>
</evidence>
<feature type="transmembrane region" description="Helical" evidence="6">
    <location>
        <begin position="90"/>
        <end position="107"/>
    </location>
</feature>
<dbReference type="CDD" id="cd16381">
    <property type="entry name" value="YitT_C_like_1"/>
    <property type="match status" value="1"/>
</dbReference>
<evidence type="ECO:0000256" key="3">
    <source>
        <dbReference type="ARBA" id="ARBA00022692"/>
    </source>
</evidence>
<comment type="similarity">
    <text evidence="6">Belongs to the UPF0316 family.</text>
</comment>
<feature type="transmembrane region" description="Helical" evidence="6">
    <location>
        <begin position="20"/>
        <end position="39"/>
    </location>
</feature>
<comment type="subcellular location">
    <subcellularLocation>
        <location evidence="1 6">Cell membrane</location>
        <topology evidence="1 6">Multi-pass membrane protein</topology>
    </subcellularLocation>
</comment>
<keyword evidence="5 6" id="KW-0472">Membrane</keyword>
<accession>A0A1W1V7H4</accession>
<organism evidence="9 10">
    <name type="scientific">Desulfonispora thiosulfatigenes DSM 11270</name>
    <dbReference type="NCBI Taxonomy" id="656914"/>
    <lineage>
        <taxon>Bacteria</taxon>
        <taxon>Bacillati</taxon>
        <taxon>Bacillota</taxon>
        <taxon>Clostridia</taxon>
        <taxon>Eubacteriales</taxon>
        <taxon>Peptococcaceae</taxon>
        <taxon>Desulfonispora</taxon>
    </lineage>
</organism>
<evidence type="ECO:0000256" key="4">
    <source>
        <dbReference type="ARBA" id="ARBA00022989"/>
    </source>
</evidence>
<dbReference type="InterPro" id="IPR044035">
    <property type="entry name" value="DUF5698"/>
</dbReference>
<evidence type="ECO:0000256" key="6">
    <source>
        <dbReference type="HAMAP-Rule" id="MF_01515"/>
    </source>
</evidence>
<gene>
    <name evidence="9" type="ORF">SAMN00017405_0608</name>
</gene>
<dbReference type="GO" id="GO:0005886">
    <property type="term" value="C:plasma membrane"/>
    <property type="evidence" value="ECO:0007669"/>
    <property type="project" value="UniProtKB-SubCell"/>
</dbReference>
<evidence type="ECO:0000256" key="2">
    <source>
        <dbReference type="ARBA" id="ARBA00022475"/>
    </source>
</evidence>
<protein>
    <recommendedName>
        <fullName evidence="6">UPF0316 protein SAMN00017405_0608</fullName>
    </recommendedName>
</protein>
<dbReference type="Pfam" id="PF18955">
    <property type="entry name" value="DUF5698"/>
    <property type="match status" value="1"/>
</dbReference>
<dbReference type="STRING" id="656914.SAMN00017405_0608"/>
<feature type="transmembrane region" description="Helical" evidence="6">
    <location>
        <begin position="60"/>
        <end position="78"/>
    </location>
</feature>
<name>A0A1W1V7H4_DESTI</name>
<evidence type="ECO:0000259" key="7">
    <source>
        <dbReference type="Pfam" id="PF10035"/>
    </source>
</evidence>